<dbReference type="OrthoDB" id="10478200at2759"/>
<dbReference type="EMBL" id="BKCP01010403">
    <property type="protein sequence ID" value="GER52653.1"/>
    <property type="molecule type" value="Genomic_DNA"/>
</dbReference>
<keyword evidence="3" id="KW-1185">Reference proteome</keyword>
<protein>
    <submittedName>
        <fullName evidence="2">Arf-GAP with coiled-coil</fullName>
    </submittedName>
</protein>
<reference evidence="3" key="1">
    <citation type="journal article" date="2019" name="Curr. Biol.">
        <title>Genome Sequence of Striga asiatica Provides Insight into the Evolution of Plant Parasitism.</title>
        <authorList>
            <person name="Yoshida S."/>
            <person name="Kim S."/>
            <person name="Wafula E.K."/>
            <person name="Tanskanen J."/>
            <person name="Kim Y.M."/>
            <person name="Honaas L."/>
            <person name="Yang Z."/>
            <person name="Spallek T."/>
            <person name="Conn C.E."/>
            <person name="Ichihashi Y."/>
            <person name="Cheong K."/>
            <person name="Cui S."/>
            <person name="Der J.P."/>
            <person name="Gundlach H."/>
            <person name="Jiao Y."/>
            <person name="Hori C."/>
            <person name="Ishida J.K."/>
            <person name="Kasahara H."/>
            <person name="Kiba T."/>
            <person name="Kim M.S."/>
            <person name="Koo N."/>
            <person name="Laohavisit A."/>
            <person name="Lee Y.H."/>
            <person name="Lumba S."/>
            <person name="McCourt P."/>
            <person name="Mortimer J.C."/>
            <person name="Mutuku J.M."/>
            <person name="Nomura T."/>
            <person name="Sasaki-Sekimoto Y."/>
            <person name="Seto Y."/>
            <person name="Wang Y."/>
            <person name="Wakatake T."/>
            <person name="Sakakibara H."/>
            <person name="Demura T."/>
            <person name="Yamaguchi S."/>
            <person name="Yoneyama K."/>
            <person name="Manabe R.I."/>
            <person name="Nelson D.C."/>
            <person name="Schulman A.H."/>
            <person name="Timko M.P."/>
            <person name="dePamphilis C.W."/>
            <person name="Choi D."/>
            <person name="Shirasu K."/>
        </authorList>
    </citation>
    <scope>NUCLEOTIDE SEQUENCE [LARGE SCALE GENOMIC DNA]</scope>
    <source>
        <strain evidence="3">cv. UVA1</strain>
    </source>
</reference>
<dbReference type="AlphaFoldDB" id="A0A5A7R4G7"/>
<accession>A0A5A7R4G7</accession>
<name>A0A5A7R4G7_STRAF</name>
<proteinExistence type="predicted"/>
<feature type="region of interest" description="Disordered" evidence="1">
    <location>
        <begin position="1"/>
        <end position="25"/>
    </location>
</feature>
<gene>
    <name evidence="2" type="ORF">STAS_30116</name>
</gene>
<organism evidence="2 3">
    <name type="scientific">Striga asiatica</name>
    <name type="common">Asiatic witchweed</name>
    <name type="synonym">Buchnera asiatica</name>
    <dbReference type="NCBI Taxonomy" id="4170"/>
    <lineage>
        <taxon>Eukaryota</taxon>
        <taxon>Viridiplantae</taxon>
        <taxon>Streptophyta</taxon>
        <taxon>Embryophyta</taxon>
        <taxon>Tracheophyta</taxon>
        <taxon>Spermatophyta</taxon>
        <taxon>Magnoliopsida</taxon>
        <taxon>eudicotyledons</taxon>
        <taxon>Gunneridae</taxon>
        <taxon>Pentapetalae</taxon>
        <taxon>asterids</taxon>
        <taxon>lamiids</taxon>
        <taxon>Lamiales</taxon>
        <taxon>Orobanchaceae</taxon>
        <taxon>Buchnereae</taxon>
        <taxon>Striga</taxon>
    </lineage>
</organism>
<evidence type="ECO:0000313" key="2">
    <source>
        <dbReference type="EMBL" id="GER52653.1"/>
    </source>
</evidence>
<evidence type="ECO:0000256" key="1">
    <source>
        <dbReference type="SAM" id="MobiDB-lite"/>
    </source>
</evidence>
<evidence type="ECO:0000313" key="3">
    <source>
        <dbReference type="Proteomes" id="UP000325081"/>
    </source>
</evidence>
<comment type="caution">
    <text evidence="2">The sequence shown here is derived from an EMBL/GenBank/DDBJ whole genome shotgun (WGS) entry which is preliminary data.</text>
</comment>
<dbReference type="Proteomes" id="UP000325081">
    <property type="component" value="Unassembled WGS sequence"/>
</dbReference>
<feature type="non-terminal residue" evidence="2">
    <location>
        <position position="1"/>
    </location>
</feature>
<feature type="non-terminal residue" evidence="2">
    <location>
        <position position="198"/>
    </location>
</feature>
<sequence length="198" mass="22182">HNHLLPSFNEPDRPKPGTLKHLSSNGPTCPAARLTKQLLVFEPPMQSRGLSLTEENLLQLKDLKFGPCGETRAQWKSNGPSNEVASAEHTQKGRERLVRATSLIMGRVSASFTNETMACRHSGQGIEPGGPWPTDDVAYVEQRYMAQCQTAHGSKQVDCESLHLHPHCLKSVTRRKKLMLVRYAHRAISTMLMRGRHR</sequence>